<name>A0A0F9HQ39_9ZZZZ</name>
<organism evidence="1">
    <name type="scientific">marine sediment metagenome</name>
    <dbReference type="NCBI Taxonomy" id="412755"/>
    <lineage>
        <taxon>unclassified sequences</taxon>
        <taxon>metagenomes</taxon>
        <taxon>ecological metagenomes</taxon>
    </lineage>
</organism>
<sequence>MRNTKKETNVWFVLMAALITFLLSASITQALAVDYGDIPASRIPPNGWQDVQWQDPGGWMTVDVSQN</sequence>
<reference evidence="1" key="1">
    <citation type="journal article" date="2015" name="Nature">
        <title>Complex archaea that bridge the gap between prokaryotes and eukaryotes.</title>
        <authorList>
            <person name="Spang A."/>
            <person name="Saw J.H."/>
            <person name="Jorgensen S.L."/>
            <person name="Zaremba-Niedzwiedzka K."/>
            <person name="Martijn J."/>
            <person name="Lind A.E."/>
            <person name="van Eijk R."/>
            <person name="Schleper C."/>
            <person name="Guy L."/>
            <person name="Ettema T.J."/>
        </authorList>
    </citation>
    <scope>NUCLEOTIDE SEQUENCE</scope>
</reference>
<evidence type="ECO:0000313" key="1">
    <source>
        <dbReference type="EMBL" id="KKM17441.1"/>
    </source>
</evidence>
<accession>A0A0F9HQ39</accession>
<dbReference type="AlphaFoldDB" id="A0A0F9HQ39"/>
<comment type="caution">
    <text evidence="1">The sequence shown here is derived from an EMBL/GenBank/DDBJ whole genome shotgun (WGS) entry which is preliminary data.</text>
</comment>
<gene>
    <name evidence="1" type="ORF">LCGC14_1675690</name>
</gene>
<protein>
    <submittedName>
        <fullName evidence="1">Uncharacterized protein</fullName>
    </submittedName>
</protein>
<dbReference type="EMBL" id="LAZR01014451">
    <property type="protein sequence ID" value="KKM17441.1"/>
    <property type="molecule type" value="Genomic_DNA"/>
</dbReference>
<proteinExistence type="predicted"/>